<evidence type="ECO:0000256" key="1">
    <source>
        <dbReference type="SAM" id="SignalP"/>
    </source>
</evidence>
<feature type="chain" id="PRO_5022235721" description="Secreted protein" evidence="1">
    <location>
        <begin position="19"/>
        <end position="206"/>
    </location>
</feature>
<protein>
    <recommendedName>
        <fullName evidence="4">Secreted protein</fullName>
    </recommendedName>
</protein>
<dbReference type="RefSeq" id="WP_146825295.1">
    <property type="nucleotide sequence ID" value="NZ_BAAAYQ010000001.1"/>
</dbReference>
<evidence type="ECO:0008006" key="4">
    <source>
        <dbReference type="Google" id="ProtNLM"/>
    </source>
</evidence>
<evidence type="ECO:0000313" key="3">
    <source>
        <dbReference type="Proteomes" id="UP000321769"/>
    </source>
</evidence>
<dbReference type="OrthoDB" id="3239891at2"/>
<feature type="signal peptide" evidence="1">
    <location>
        <begin position="1"/>
        <end position="18"/>
    </location>
</feature>
<evidence type="ECO:0000313" key="2">
    <source>
        <dbReference type="EMBL" id="GEO87944.1"/>
    </source>
</evidence>
<keyword evidence="1" id="KW-0732">Signal</keyword>
<comment type="caution">
    <text evidence="2">The sequence shown here is derived from an EMBL/GenBank/DDBJ whole genome shotgun (WGS) entry which is preliminary data.</text>
</comment>
<dbReference type="AlphaFoldDB" id="A0A512HR59"/>
<dbReference type="EMBL" id="BJZQ01000001">
    <property type="protein sequence ID" value="GEO87944.1"/>
    <property type="molecule type" value="Genomic_DNA"/>
</dbReference>
<proteinExistence type="predicted"/>
<name>A0A512HR59_9ACTN</name>
<organism evidence="2 3">
    <name type="scientific">Aeromicrobium flavum</name>
    <dbReference type="NCBI Taxonomy" id="416568"/>
    <lineage>
        <taxon>Bacteria</taxon>
        <taxon>Bacillati</taxon>
        <taxon>Actinomycetota</taxon>
        <taxon>Actinomycetes</taxon>
        <taxon>Propionibacteriales</taxon>
        <taxon>Nocardioidaceae</taxon>
        <taxon>Aeromicrobium</taxon>
    </lineage>
</organism>
<gene>
    <name evidence="2" type="ORF">AFL01nite_02710</name>
</gene>
<dbReference type="Proteomes" id="UP000321769">
    <property type="component" value="Unassembled WGS sequence"/>
</dbReference>
<reference evidence="2 3" key="1">
    <citation type="submission" date="2019-07" db="EMBL/GenBank/DDBJ databases">
        <title>Whole genome shotgun sequence of Aeromicrobium flavum NBRC 107625.</title>
        <authorList>
            <person name="Hosoyama A."/>
            <person name="Uohara A."/>
            <person name="Ohji S."/>
            <person name="Ichikawa N."/>
        </authorList>
    </citation>
    <scope>NUCLEOTIDE SEQUENCE [LARGE SCALE GENOMIC DNA]</scope>
    <source>
        <strain evidence="2 3">NBRC 107625</strain>
    </source>
</reference>
<sequence>MIVLATGLLAGAVWLAFASGTRSSSTQVTGPTNRPVASAPTNAATTAAAVVRTDDAEEFVRAVATKIFTWDTRSDTGPAALVEPFVPMADPTGESTPGLIADLTNYLPSQEAWSDLRDYETRQWLTVNSVLVPAQWSTALEQAGPGAMAPGTIAQTVRGLRHRSGVWEGEPVNSEHEVVFTVFVVCRPSYPQCHLLRLSRLDDPLH</sequence>
<accession>A0A512HR59</accession>
<keyword evidence="3" id="KW-1185">Reference proteome</keyword>